<proteinExistence type="predicted"/>
<keyword evidence="2" id="KW-1185">Reference proteome</keyword>
<dbReference type="EMBL" id="JAVAJI010000027">
    <property type="protein sequence ID" value="MDP4545864.1"/>
    <property type="molecule type" value="Genomic_DNA"/>
</dbReference>
<gene>
    <name evidence="1" type="ORF">Q8P09_12340</name>
</gene>
<reference evidence="1 2" key="1">
    <citation type="submission" date="2023-08" db="EMBL/GenBank/DDBJ databases">
        <authorList>
            <person name="Kumar R."/>
        </authorList>
    </citation>
    <scope>NUCLEOTIDE SEQUENCE [LARGE SCALE GENOMIC DNA]</scope>
    <source>
        <strain evidence="1 2">LUR13</strain>
    </source>
</reference>
<dbReference type="Proteomes" id="UP001228171">
    <property type="component" value="Unassembled WGS sequence"/>
</dbReference>
<evidence type="ECO:0000313" key="1">
    <source>
        <dbReference type="EMBL" id="MDP4545864.1"/>
    </source>
</evidence>
<sequence>MIGKKPTHPLYNRIAKIVERKAAYGEIRHSEFKEIRNQSSVKATLIKMGFKANCMNNPIVWSLADAKRVAPKIDKKIITPKYKRKETSLSQQVRNDLLDGKIIYVDEVPLHRKYVSRIVSDIRRLGIRVDMQRQGYGVNSGVSYRVSEK</sequence>
<organism evidence="1 2">
    <name type="scientific">Psychrobacter faecalis</name>
    <dbReference type="NCBI Taxonomy" id="180588"/>
    <lineage>
        <taxon>Bacteria</taxon>
        <taxon>Pseudomonadati</taxon>
        <taxon>Pseudomonadota</taxon>
        <taxon>Gammaproteobacteria</taxon>
        <taxon>Moraxellales</taxon>
        <taxon>Moraxellaceae</taxon>
        <taxon>Psychrobacter</taxon>
    </lineage>
</organism>
<name>A0ABT9HK65_9GAMM</name>
<comment type="caution">
    <text evidence="1">The sequence shown here is derived from an EMBL/GenBank/DDBJ whole genome shotgun (WGS) entry which is preliminary data.</text>
</comment>
<protein>
    <submittedName>
        <fullName evidence="1">Uncharacterized protein</fullName>
    </submittedName>
</protein>
<accession>A0ABT9HK65</accession>
<dbReference type="RefSeq" id="WP_305936060.1">
    <property type="nucleotide sequence ID" value="NZ_JAVAJI010000027.1"/>
</dbReference>
<evidence type="ECO:0000313" key="2">
    <source>
        <dbReference type="Proteomes" id="UP001228171"/>
    </source>
</evidence>